<keyword evidence="1" id="KW-0812">Transmembrane</keyword>
<protein>
    <recommendedName>
        <fullName evidence="2">Glycosyltransferase 2-like domain-containing protein</fullName>
    </recommendedName>
</protein>
<dbReference type="EMBL" id="CP020880">
    <property type="protein sequence ID" value="ART78063.1"/>
    <property type="molecule type" value="Genomic_DNA"/>
</dbReference>
<feature type="transmembrane region" description="Helical" evidence="1">
    <location>
        <begin position="276"/>
        <end position="299"/>
    </location>
</feature>
<feature type="domain" description="Glycosyltransferase 2-like" evidence="2">
    <location>
        <begin position="5"/>
        <end position="168"/>
    </location>
</feature>
<organism evidence="3 4">
    <name type="scientific">Sutcliffiella horikoshii</name>
    <dbReference type="NCBI Taxonomy" id="79883"/>
    <lineage>
        <taxon>Bacteria</taxon>
        <taxon>Bacillati</taxon>
        <taxon>Bacillota</taxon>
        <taxon>Bacilli</taxon>
        <taxon>Bacillales</taxon>
        <taxon>Bacillaceae</taxon>
        <taxon>Sutcliffiella</taxon>
    </lineage>
</organism>
<dbReference type="CDD" id="cd00761">
    <property type="entry name" value="Glyco_tranf_GTA_type"/>
    <property type="match status" value="1"/>
</dbReference>
<gene>
    <name evidence="3" type="ORF">B4U37_19360</name>
</gene>
<evidence type="ECO:0000256" key="1">
    <source>
        <dbReference type="SAM" id="Phobius"/>
    </source>
</evidence>
<sequence length="305" mass="35242">MNNVSVIIPTHNRPQLLLLALQSIEVQTEKPDEVMVVMDGEDGETERFLSGYESNHFTFRYLKIPKSKGACYARNLGAENATGDILMFLDDDDTWELEKIKSQLQQFKLDSNVGLVYSGKLVVYNTNRKKVIRKIPATIKGNLYPKIFEDNYIGTTSSVAVKREVFQEAGGFDNNLPAMQDYDLWIRCCERTKVAHDNQYNVRYTIAKNASNQISGKSENHHRALTYLFDKYRKVLEGKSSTLQRRFKSSRFLHLSKAVHRNNYLYSLKYSFKSIYYYPNIKAVALFLPPFLLAFISLFQPGRRN</sequence>
<keyword evidence="1" id="KW-0472">Membrane</keyword>
<dbReference type="PANTHER" id="PTHR43685:SF2">
    <property type="entry name" value="GLYCOSYLTRANSFERASE 2-LIKE DOMAIN-CONTAINING PROTEIN"/>
    <property type="match status" value="1"/>
</dbReference>
<accession>A0ABN4ZMC6</accession>
<reference evidence="3 4" key="1">
    <citation type="submission" date="2017-04" db="EMBL/GenBank/DDBJ databases">
        <title>Complete Genome Sequence of the Bacillus horikoshii 20a strain from Cuatro Cienegas, Coahuila, Mexico.</title>
        <authorList>
            <person name="Zarza E."/>
            <person name="Alcaraz L.D."/>
            <person name="Aguilar-Salinas B."/>
            <person name="Islas A."/>
            <person name="Olmedo-Alvarez G."/>
        </authorList>
    </citation>
    <scope>NUCLEOTIDE SEQUENCE [LARGE SCALE GENOMIC DNA]</scope>
    <source>
        <strain evidence="3 4">20a</strain>
    </source>
</reference>
<keyword evidence="4" id="KW-1185">Reference proteome</keyword>
<dbReference type="InterPro" id="IPR001173">
    <property type="entry name" value="Glyco_trans_2-like"/>
</dbReference>
<evidence type="ECO:0000259" key="2">
    <source>
        <dbReference type="Pfam" id="PF00535"/>
    </source>
</evidence>
<dbReference type="PANTHER" id="PTHR43685">
    <property type="entry name" value="GLYCOSYLTRANSFERASE"/>
    <property type="match status" value="1"/>
</dbReference>
<dbReference type="Gene3D" id="3.90.550.10">
    <property type="entry name" value="Spore Coat Polysaccharide Biosynthesis Protein SpsA, Chain A"/>
    <property type="match status" value="1"/>
</dbReference>
<proteinExistence type="predicted"/>
<dbReference type="InterPro" id="IPR050834">
    <property type="entry name" value="Glycosyltransf_2"/>
</dbReference>
<dbReference type="SUPFAM" id="SSF53448">
    <property type="entry name" value="Nucleotide-diphospho-sugar transferases"/>
    <property type="match status" value="1"/>
</dbReference>
<evidence type="ECO:0000313" key="3">
    <source>
        <dbReference type="EMBL" id="ART78063.1"/>
    </source>
</evidence>
<keyword evidence="1" id="KW-1133">Transmembrane helix</keyword>
<name>A0ABN4ZMC6_9BACI</name>
<dbReference type="Proteomes" id="UP000195573">
    <property type="component" value="Chromosome"/>
</dbReference>
<evidence type="ECO:0000313" key="4">
    <source>
        <dbReference type="Proteomes" id="UP000195573"/>
    </source>
</evidence>
<dbReference type="InterPro" id="IPR029044">
    <property type="entry name" value="Nucleotide-diphossugar_trans"/>
</dbReference>
<dbReference type="Pfam" id="PF00535">
    <property type="entry name" value="Glycos_transf_2"/>
    <property type="match status" value="1"/>
</dbReference>